<dbReference type="AlphaFoldDB" id="A0A3S4UPT8"/>
<organism evidence="1 2">
    <name type="scientific">Actinomyces slackii</name>
    <dbReference type="NCBI Taxonomy" id="52774"/>
    <lineage>
        <taxon>Bacteria</taxon>
        <taxon>Bacillati</taxon>
        <taxon>Actinomycetota</taxon>
        <taxon>Actinomycetes</taxon>
        <taxon>Actinomycetales</taxon>
        <taxon>Actinomycetaceae</taxon>
        <taxon>Actinomyces</taxon>
    </lineage>
</organism>
<proteinExistence type="predicted"/>
<gene>
    <name evidence="1" type="ORF">NCTC11923_02154</name>
</gene>
<reference evidence="1 2" key="1">
    <citation type="submission" date="2018-12" db="EMBL/GenBank/DDBJ databases">
        <authorList>
            <consortium name="Pathogen Informatics"/>
        </authorList>
    </citation>
    <scope>NUCLEOTIDE SEQUENCE [LARGE SCALE GENOMIC DNA]</scope>
    <source>
        <strain evidence="1 2">NCTC11923</strain>
    </source>
</reference>
<accession>A0A3S4UPT8</accession>
<dbReference type="Pfam" id="PF18163">
    <property type="entry name" value="LD_cluster2"/>
    <property type="match status" value="1"/>
</dbReference>
<evidence type="ECO:0000313" key="2">
    <source>
        <dbReference type="Proteomes" id="UP000276899"/>
    </source>
</evidence>
<sequence>MSPPSAPTPSILDIFVVWNPKDRVGERVFSTIYEHYHSEAYSGLAGGAIDVYARSEPAYGADKPLPIPVKPLEGSPSTGQDAAEFTVILPVIGVHLMEQASSGPWAHYIVDLLKLRNEPDDKERRRIVVPILQDGVSTIGAPNVISELLRRQGLHYDSLTWSERVAAESVESMGALTRDLSQMIVQALLTDSNADERITVFLSHARQDIPEPGSIHSQQQNVVTDATELIDKTRLRRFLDIRDIQGNDDWHQAIAEKASTHALLMLRTDHYSSRSFTQWEVLDAKRADVPIVSLTALEHGESRGSFLMDHIPTIAYPASPTPPIPQGADHNNDIANLRRRAVMTALNALVDECLKRALWTKQTVFRKAVAESLSADNTGFDARPVHSPEPTTLAKLLREHREDHKDDREFWLIHPDPPLLAPEHETILDLCELAKYERNSVHILTPRTFLASGGVLADDKPGDEHRIAASLNDLDAGRPLAHWRLGLSMALSEDQGALGLKPVHLEQVVAEIAQLVLLAGGSVTYAGALGTHAPDLTSAVLDAVSQYTEFTLREEQKFRAREAIPKTYHPGPMFYVTTPCTQIKTSEALERLRMARKALCNRVKFETIDAYGHTHDLDEENETLIWPDSSTPTQIAAAISAVRSQLPRLCHARLVIGGKTIPRSDSHPDGYSGSMPGIIEEALVTVRAGQPLYIAGGFGGASALLAKQLDLPGSQDDKLPTTIGKMSPAMSSAIDEIRRSYHWRTDIGLSEADVSRLSRTHRPAELAGLIAKGLISLASKSTPPSGES</sequence>
<dbReference type="InterPro" id="IPR041160">
    <property type="entry name" value="LD_cluster2"/>
</dbReference>
<evidence type="ECO:0000313" key="1">
    <source>
        <dbReference type="EMBL" id="VEG75483.1"/>
    </source>
</evidence>
<dbReference type="EMBL" id="LR134363">
    <property type="protein sequence ID" value="VEG75483.1"/>
    <property type="molecule type" value="Genomic_DNA"/>
</dbReference>
<name>A0A3S4UPT8_9ACTO</name>
<dbReference type="KEGG" id="asla:NCTC11923_02154"/>
<dbReference type="Proteomes" id="UP000276899">
    <property type="component" value="Chromosome"/>
</dbReference>
<keyword evidence="2" id="KW-1185">Reference proteome</keyword>
<dbReference type="RefSeq" id="WP_126412330.1">
    <property type="nucleotide sequence ID" value="NZ_CBCRWE010000004.1"/>
</dbReference>
<evidence type="ECO:0008006" key="3">
    <source>
        <dbReference type="Google" id="ProtNLM"/>
    </source>
</evidence>
<dbReference type="STRING" id="1278298.GCA_000428685_02454"/>
<protein>
    <recommendedName>
        <fullName evidence="3">TIR domain-containing protein</fullName>
    </recommendedName>
</protein>